<keyword evidence="1" id="KW-0808">Transferase</keyword>
<proteinExistence type="predicted"/>
<dbReference type="EMBL" id="JAUYVI010000001">
    <property type="protein sequence ID" value="MDQ7246788.1"/>
    <property type="molecule type" value="Genomic_DNA"/>
</dbReference>
<keyword evidence="3" id="KW-1185">Reference proteome</keyword>
<dbReference type="PANTHER" id="PTHR48207">
    <property type="entry name" value="SUCCINATE--HYDROXYMETHYLGLUTARATE COA-TRANSFERASE"/>
    <property type="match status" value="1"/>
</dbReference>
<dbReference type="InterPro" id="IPR050483">
    <property type="entry name" value="CoA-transferase_III_domain"/>
</dbReference>
<dbReference type="PANTHER" id="PTHR48207:SF3">
    <property type="entry name" value="SUCCINATE--HYDROXYMETHYLGLUTARATE COA-TRANSFERASE"/>
    <property type="match status" value="1"/>
</dbReference>
<evidence type="ECO:0000313" key="2">
    <source>
        <dbReference type="EMBL" id="MDQ7246788.1"/>
    </source>
</evidence>
<dbReference type="InterPro" id="IPR023606">
    <property type="entry name" value="CoA-Trfase_III_dom_1_sf"/>
</dbReference>
<evidence type="ECO:0000313" key="3">
    <source>
        <dbReference type="Proteomes" id="UP001230156"/>
    </source>
</evidence>
<dbReference type="InterPro" id="IPR044855">
    <property type="entry name" value="CoA-Trfase_III_dom3_sf"/>
</dbReference>
<dbReference type="InterPro" id="IPR003673">
    <property type="entry name" value="CoA-Trfase_fam_III"/>
</dbReference>
<accession>A0ABU0YJ84</accession>
<dbReference type="Gene3D" id="3.40.50.10540">
    <property type="entry name" value="Crotonobetainyl-coa:carnitine coa-transferase, domain 1"/>
    <property type="match status" value="1"/>
</dbReference>
<gene>
    <name evidence="2" type="ORF">Q8A70_03885</name>
</gene>
<protein>
    <submittedName>
        <fullName evidence="2">CaiB/BaiF CoA-transferase family protein</fullName>
    </submittedName>
</protein>
<dbReference type="Gene3D" id="3.30.1540.10">
    <property type="entry name" value="formyl-coa transferase, domain 3"/>
    <property type="match status" value="1"/>
</dbReference>
<sequence length="405" mass="44073">MSGPLTGLRVFDLTRILAGPMCTQILGDLGADIIKIERPGAGDDTRKWGPPFVKDSAGNDTTESAYYLAINRNKRSVTLDISKPEGQALARLLIARCDIFIENFKVGDMAKYRLNYEELKLEFPRLIYCSITGFGQTGPYAHRAGYDFLAQGMGGIMSITGQGDGAPTKVGVAATDIVTGIFTSTAILAALQNRHVTGHGQYIDMSLLDSQVGWLANAGLQYLTSGQVPQRLGNEHPSIVPYSVVKSADGFFILAVGNDSQFQKFCAFAGKQEWAADERFKTNPARVKNRVECYRLVNAVTETKPTAYWMEGLEKLGVPVGPVNDIGQVFSDPQVLARGMKVRMPHPMAGSGHVDLIGNPIKLSDSPVDYKLPPPTCGQHTDEVLKELLHMEDKEIAALRARGIV</sequence>
<evidence type="ECO:0000256" key="1">
    <source>
        <dbReference type="ARBA" id="ARBA00022679"/>
    </source>
</evidence>
<dbReference type="SUPFAM" id="SSF89796">
    <property type="entry name" value="CoA-transferase family III (CaiB/BaiF)"/>
    <property type="match status" value="1"/>
</dbReference>
<organism evidence="2 3">
    <name type="scientific">Dongia sedimenti</name>
    <dbReference type="NCBI Taxonomy" id="3064282"/>
    <lineage>
        <taxon>Bacteria</taxon>
        <taxon>Pseudomonadati</taxon>
        <taxon>Pseudomonadota</taxon>
        <taxon>Alphaproteobacteria</taxon>
        <taxon>Rhodospirillales</taxon>
        <taxon>Dongiaceae</taxon>
        <taxon>Dongia</taxon>
    </lineage>
</organism>
<name>A0ABU0YJ84_9PROT</name>
<dbReference type="Pfam" id="PF02515">
    <property type="entry name" value="CoA_transf_3"/>
    <property type="match status" value="1"/>
</dbReference>
<comment type="caution">
    <text evidence="2">The sequence shown here is derived from an EMBL/GenBank/DDBJ whole genome shotgun (WGS) entry which is preliminary data.</text>
</comment>
<dbReference type="RefSeq" id="WP_379954183.1">
    <property type="nucleotide sequence ID" value="NZ_JAUYVI010000001.1"/>
</dbReference>
<reference evidence="3" key="1">
    <citation type="submission" date="2023-08" db="EMBL/GenBank/DDBJ databases">
        <title>Rhodospirillaceae gen. nov., a novel taxon isolated from the Yangtze River Yuezi River estuary sludge.</title>
        <authorList>
            <person name="Ruan L."/>
        </authorList>
    </citation>
    <scope>NUCLEOTIDE SEQUENCE [LARGE SCALE GENOMIC DNA]</scope>
    <source>
        <strain evidence="3">R-7</strain>
    </source>
</reference>
<dbReference type="Proteomes" id="UP001230156">
    <property type="component" value="Unassembled WGS sequence"/>
</dbReference>